<evidence type="ECO:0000313" key="2">
    <source>
        <dbReference type="Proteomes" id="UP001274830"/>
    </source>
</evidence>
<accession>A0AAE1C1H8</accession>
<comment type="caution">
    <text evidence="1">The sequence shown here is derived from an EMBL/GenBank/DDBJ whole genome shotgun (WGS) entry which is preliminary data.</text>
</comment>
<dbReference type="AlphaFoldDB" id="A0AAE1C1H8"/>
<protein>
    <submittedName>
        <fullName evidence="1">Uncharacterized protein</fullName>
    </submittedName>
</protein>
<keyword evidence="2" id="KW-1185">Reference proteome</keyword>
<dbReference type="EMBL" id="JAUTXT010000018">
    <property type="protein sequence ID" value="KAK3674785.1"/>
    <property type="molecule type" value="Genomic_DNA"/>
</dbReference>
<reference evidence="1" key="1">
    <citation type="submission" date="2023-07" db="EMBL/GenBank/DDBJ databases">
        <title>Black Yeasts Isolated from many extreme environments.</title>
        <authorList>
            <person name="Coleine C."/>
            <person name="Stajich J.E."/>
            <person name="Selbmann L."/>
        </authorList>
    </citation>
    <scope>NUCLEOTIDE SEQUENCE</scope>
    <source>
        <strain evidence="1">CCFEE 5485</strain>
    </source>
</reference>
<dbReference type="Proteomes" id="UP001274830">
    <property type="component" value="Unassembled WGS sequence"/>
</dbReference>
<proteinExistence type="predicted"/>
<name>A0AAE1C1H8_9PEZI</name>
<sequence length="289" mass="30585">MSQGGAWFIVPVPKKTAQAVVDSVFPSGTVVLADVPTANTALFPSGFDSNSHPVLVYGGYVADIRMASFEIDGDYVSGSLYVPHVRRPNSAAGTILSAPISNYLSGVNGNTIAGLIPSLVSTLVEGYSSRLGKFTPAAAACQVNSNDVLSNNVAWWGLPNPISGPGIYPEAYDFQYLKKASFTKYTERLLKTVLNQPEILAGAYLLNNTCQRNQFYYNNATSNMTPVSGNVTFGSAADGATVQMSGVLQSAVGGRFYADNEGFTGCGRNVGFNPEDCDQAAKEVDQMAL</sequence>
<gene>
    <name evidence="1" type="ORF">LTR78_005507</name>
</gene>
<evidence type="ECO:0000313" key="1">
    <source>
        <dbReference type="EMBL" id="KAK3674785.1"/>
    </source>
</evidence>
<organism evidence="1 2">
    <name type="scientific">Recurvomyces mirabilis</name>
    <dbReference type="NCBI Taxonomy" id="574656"/>
    <lineage>
        <taxon>Eukaryota</taxon>
        <taxon>Fungi</taxon>
        <taxon>Dikarya</taxon>
        <taxon>Ascomycota</taxon>
        <taxon>Pezizomycotina</taxon>
        <taxon>Dothideomycetes</taxon>
        <taxon>Dothideomycetidae</taxon>
        <taxon>Mycosphaerellales</taxon>
        <taxon>Teratosphaeriaceae</taxon>
        <taxon>Recurvomyces</taxon>
    </lineage>
</organism>